<evidence type="ECO:0000313" key="8">
    <source>
        <dbReference type="EMBL" id="RAL25481.1"/>
    </source>
</evidence>
<reference evidence="8 9" key="1">
    <citation type="submission" date="2018-05" db="EMBL/GenBank/DDBJ databases">
        <title>Lujinxingia marina gen. nov. sp. nov., a new facultative anaerobic member of the class Deltaproteobacteria, and proposal of Lujinxingaceae fam. nov.</title>
        <authorList>
            <person name="Li C.-M."/>
        </authorList>
    </citation>
    <scope>NUCLEOTIDE SEQUENCE [LARGE SCALE GENOMIC DNA]</scope>
    <source>
        <strain evidence="8 9">B210</strain>
    </source>
</reference>
<feature type="domain" description="AAA+ ATPase" evidence="6">
    <location>
        <begin position="415"/>
        <end position="561"/>
    </location>
</feature>
<dbReference type="InterPro" id="IPR036628">
    <property type="entry name" value="Clp_N_dom_sf"/>
</dbReference>
<keyword evidence="9" id="KW-1185">Reference proteome</keyword>
<dbReference type="PANTHER" id="PTHR11638:SF18">
    <property type="entry name" value="HEAT SHOCK PROTEIN 104"/>
    <property type="match status" value="1"/>
</dbReference>
<dbReference type="Pfam" id="PF17871">
    <property type="entry name" value="AAA_lid_9"/>
    <property type="match status" value="1"/>
</dbReference>
<evidence type="ECO:0000256" key="5">
    <source>
        <dbReference type="SAM" id="MobiDB-lite"/>
    </source>
</evidence>
<dbReference type="InterPro" id="IPR050130">
    <property type="entry name" value="ClpA_ClpB"/>
</dbReference>
<dbReference type="Pfam" id="PF07724">
    <property type="entry name" value="AAA_2"/>
    <property type="match status" value="1"/>
</dbReference>
<dbReference type="InterPro" id="IPR019489">
    <property type="entry name" value="Clp_ATPase_C"/>
</dbReference>
<evidence type="ECO:0000256" key="2">
    <source>
        <dbReference type="ARBA" id="ARBA00022741"/>
    </source>
</evidence>
<dbReference type="Pfam" id="PF02861">
    <property type="entry name" value="Clp_N"/>
    <property type="match status" value="1"/>
</dbReference>
<dbReference type="GO" id="GO:0008233">
    <property type="term" value="F:peptidase activity"/>
    <property type="evidence" value="ECO:0007669"/>
    <property type="project" value="UniProtKB-KW"/>
</dbReference>
<dbReference type="Pfam" id="PF00004">
    <property type="entry name" value="AAA"/>
    <property type="match status" value="1"/>
</dbReference>
<dbReference type="Gene3D" id="3.40.50.300">
    <property type="entry name" value="P-loop containing nucleotide triphosphate hydrolases"/>
    <property type="match status" value="2"/>
</dbReference>
<organism evidence="8 9">
    <name type="scientific">Lujinxingia litoralis</name>
    <dbReference type="NCBI Taxonomy" id="2211119"/>
    <lineage>
        <taxon>Bacteria</taxon>
        <taxon>Deltaproteobacteria</taxon>
        <taxon>Bradymonadales</taxon>
        <taxon>Lujinxingiaceae</taxon>
        <taxon>Lujinxingia</taxon>
    </lineage>
</organism>
<gene>
    <name evidence="8" type="ORF">DL240_04520</name>
</gene>
<feature type="region of interest" description="Disordered" evidence="5">
    <location>
        <begin position="149"/>
        <end position="304"/>
    </location>
</feature>
<dbReference type="GO" id="GO:0016887">
    <property type="term" value="F:ATP hydrolysis activity"/>
    <property type="evidence" value="ECO:0007669"/>
    <property type="project" value="InterPro"/>
</dbReference>
<protein>
    <submittedName>
        <fullName evidence="8">ATP-dependent Clp protease ATP-binding subunit</fullName>
    </submittedName>
</protein>
<sequence length="977" mass="106413">MTPRSCWNLYRPEARARMSLPLSREVGSVYQQAQKLAERRGERLSSGHVLLALFEVPNQAATFLTDRAISVGQMRDALGRERAESVDVMARVSDRSQRLAQSARAEAVTSLHLLAGLIRETRGQAYGLLSASGANVGAIRAAVMSYATASQPVPPRYQRSEVLPASRRGSRQERAEPVEPSLSPIGLHPFFSSGRGVAARGAAPVEARGPELEPPAPERPQPEERKPALPSPRVRPRPEGREGAGRVRAGRGSIDALRESGGGLSLDNHPGINRGGRPRQATRPNPVVQPEAPELPGSGEDAQGAEVIDDARKTARSLAERLLARGGLNPVADAESPAEELSREVVEIAPAPPALELPRPDEDLAARYALDEDDFPCLTRYGRNLTAEAALAHIDPVVGRDIEIAQLIDILGKRRSNNPLLVGEPGVGKTAVVEGLACRLVEMARGGIAFGERVIIELEMGRLLSGTHLRGSFSERLLGIKDEVARGEGQIIVFLDEVHTWLSAGASGDGTDAANELKTALARGKFPCVGATTHDEYRKFIEGDPAFERRFQTVTVDEPDEETALRIIEGVRTHYERHHGVTYTPDALAATVGLSVRYVHDRQLPDKAIGVLDLAGSRAARQGIKTIDREAIARVVADVAGIPADRLTGSDRERFLHMETFLSEGVVGHLDSVKTISELIRRNYAGFRSQRPIGSLLFLGPTGVGKTEMVKVLADFLFHDRDAIVRLDMSEFMESHSVSRFIGAPPGYVGYEQGGQLTEAVRQRPYQVVLLDEIEKAHPDVLNLLLQLFDEGRLTDGRGRQVDFSNTLVIMTSNLGAEAFDKLPTASRSARIGFGAGAGGSAQREEGRQREELRGQVLESARGHFTPELWNRIDERLVFMPLTRGEVARIAYLQLGDSQHRLWEESSIRLEFGEHVVDHLIEHGGYDPKLGARPMRQTIQRLVEGAVAQEILSGRVSRGGTVRVVVQGDRLGCETVA</sequence>
<keyword evidence="2" id="KW-0547">Nucleotide-binding</keyword>
<dbReference type="InterPro" id="IPR003593">
    <property type="entry name" value="AAA+_ATPase"/>
</dbReference>
<dbReference type="InterPro" id="IPR003959">
    <property type="entry name" value="ATPase_AAA_core"/>
</dbReference>
<accession>A0A328CDJ8</accession>
<evidence type="ECO:0000256" key="1">
    <source>
        <dbReference type="ARBA" id="ARBA00022737"/>
    </source>
</evidence>
<feature type="compositionally biased region" description="Basic and acidic residues" evidence="5">
    <location>
        <begin position="236"/>
        <end position="245"/>
    </location>
</feature>
<dbReference type="InterPro" id="IPR027417">
    <property type="entry name" value="P-loop_NTPase"/>
</dbReference>
<dbReference type="InterPro" id="IPR041546">
    <property type="entry name" value="ClpA/ClpB_AAA_lid"/>
</dbReference>
<comment type="caution">
    <text evidence="8">The sequence shown here is derived from an EMBL/GenBank/DDBJ whole genome shotgun (WGS) entry which is preliminary data.</text>
</comment>
<dbReference type="GO" id="GO:0006508">
    <property type="term" value="P:proteolysis"/>
    <property type="evidence" value="ECO:0007669"/>
    <property type="project" value="UniProtKB-KW"/>
</dbReference>
<dbReference type="EMBL" id="QHKO01000001">
    <property type="protein sequence ID" value="RAL25481.1"/>
    <property type="molecule type" value="Genomic_DNA"/>
</dbReference>
<keyword evidence="1" id="KW-0677">Repeat</keyword>
<keyword evidence="4" id="KW-0143">Chaperone</keyword>
<evidence type="ECO:0000259" key="6">
    <source>
        <dbReference type="SMART" id="SM00382"/>
    </source>
</evidence>
<dbReference type="Pfam" id="PF10431">
    <property type="entry name" value="ClpB_D2-small"/>
    <property type="match status" value="1"/>
</dbReference>
<dbReference type="GO" id="GO:0034605">
    <property type="term" value="P:cellular response to heat"/>
    <property type="evidence" value="ECO:0007669"/>
    <property type="project" value="TreeGrafter"/>
</dbReference>
<dbReference type="PANTHER" id="PTHR11638">
    <property type="entry name" value="ATP-DEPENDENT CLP PROTEASE"/>
    <property type="match status" value="1"/>
</dbReference>
<dbReference type="InterPro" id="IPR004176">
    <property type="entry name" value="Clp_R_N"/>
</dbReference>
<dbReference type="Proteomes" id="UP000249169">
    <property type="component" value="Unassembled WGS sequence"/>
</dbReference>
<dbReference type="SMART" id="SM00382">
    <property type="entry name" value="AAA"/>
    <property type="match status" value="2"/>
</dbReference>
<evidence type="ECO:0000259" key="7">
    <source>
        <dbReference type="SMART" id="SM01086"/>
    </source>
</evidence>
<dbReference type="Gene3D" id="1.10.1780.10">
    <property type="entry name" value="Clp, N-terminal domain"/>
    <property type="match status" value="2"/>
</dbReference>
<dbReference type="CDD" id="cd00009">
    <property type="entry name" value="AAA"/>
    <property type="match status" value="1"/>
</dbReference>
<dbReference type="GO" id="GO:0005524">
    <property type="term" value="F:ATP binding"/>
    <property type="evidence" value="ECO:0007669"/>
    <property type="project" value="UniProtKB-KW"/>
</dbReference>
<feature type="compositionally biased region" description="Low complexity" evidence="5">
    <location>
        <begin position="194"/>
        <end position="207"/>
    </location>
</feature>
<keyword evidence="8" id="KW-0378">Hydrolase</keyword>
<feature type="domain" description="Clp ATPase C-terminal" evidence="7">
    <location>
        <begin position="882"/>
        <end position="973"/>
    </location>
</feature>
<dbReference type="InterPro" id="IPR001270">
    <property type="entry name" value="ClpA/B"/>
</dbReference>
<evidence type="ECO:0000256" key="4">
    <source>
        <dbReference type="ARBA" id="ARBA00023186"/>
    </source>
</evidence>
<evidence type="ECO:0000313" key="9">
    <source>
        <dbReference type="Proteomes" id="UP000249169"/>
    </source>
</evidence>
<proteinExistence type="predicted"/>
<dbReference type="FunFam" id="3.40.50.300:FF:000025">
    <property type="entry name" value="ATP-dependent Clp protease subunit"/>
    <property type="match status" value="1"/>
</dbReference>
<dbReference type="SUPFAM" id="SSF52540">
    <property type="entry name" value="P-loop containing nucleoside triphosphate hydrolases"/>
    <property type="match status" value="2"/>
</dbReference>
<keyword evidence="3 8" id="KW-0067">ATP-binding</keyword>
<dbReference type="SUPFAM" id="SSF81923">
    <property type="entry name" value="Double Clp-N motif"/>
    <property type="match status" value="1"/>
</dbReference>
<keyword evidence="8" id="KW-0645">Protease</keyword>
<feature type="domain" description="AAA+ ATPase" evidence="6">
    <location>
        <begin position="692"/>
        <end position="838"/>
    </location>
</feature>
<dbReference type="AlphaFoldDB" id="A0A328CDJ8"/>
<dbReference type="GO" id="GO:0005737">
    <property type="term" value="C:cytoplasm"/>
    <property type="evidence" value="ECO:0007669"/>
    <property type="project" value="TreeGrafter"/>
</dbReference>
<evidence type="ECO:0000256" key="3">
    <source>
        <dbReference type="ARBA" id="ARBA00022840"/>
    </source>
</evidence>
<dbReference type="Gene3D" id="1.10.8.60">
    <property type="match status" value="2"/>
</dbReference>
<dbReference type="CDD" id="cd19499">
    <property type="entry name" value="RecA-like_ClpB_Hsp104-like"/>
    <property type="match status" value="1"/>
</dbReference>
<dbReference type="PRINTS" id="PR00300">
    <property type="entry name" value="CLPPROTEASEA"/>
</dbReference>
<dbReference type="SMART" id="SM01086">
    <property type="entry name" value="ClpB_D2-small"/>
    <property type="match status" value="1"/>
</dbReference>
<name>A0A328CDJ8_9DELT</name>